<comment type="caution">
    <text evidence="1">The sequence shown here is derived from an EMBL/GenBank/DDBJ whole genome shotgun (WGS) entry which is preliminary data.</text>
</comment>
<proteinExistence type="predicted"/>
<sequence>MSGSKKQKDIKQLISMNPTPITLTDNTNESENNGNLNRRDNNVSDHIHVNDDNITHNGQIESSDDSDLNCQYNDNATQEIKHRLWCVGCHIGEPVIIKGNVSGGSKYVVWTIEFDTINGSKIITRRRYSEFEELRAKLVKKFSKMFSIPELPGKTYISNRFNPEVLEERRGGLEFFTSTVVMNPFICDCKEVKEFVMKSR</sequence>
<evidence type="ECO:0000313" key="1">
    <source>
        <dbReference type="EMBL" id="GME88355.1"/>
    </source>
</evidence>
<organism evidence="1 2">
    <name type="scientific">Candida boidinii</name>
    <name type="common">Yeast</name>
    <dbReference type="NCBI Taxonomy" id="5477"/>
    <lineage>
        <taxon>Eukaryota</taxon>
        <taxon>Fungi</taxon>
        <taxon>Dikarya</taxon>
        <taxon>Ascomycota</taxon>
        <taxon>Saccharomycotina</taxon>
        <taxon>Pichiomycetes</taxon>
        <taxon>Pichiales</taxon>
        <taxon>Pichiaceae</taxon>
        <taxon>Ogataea</taxon>
        <taxon>Ogataea/Candida clade</taxon>
    </lineage>
</organism>
<gene>
    <name evidence="1" type="ORF">Cboi01_000085800</name>
</gene>
<evidence type="ECO:0000313" key="2">
    <source>
        <dbReference type="Proteomes" id="UP001165101"/>
    </source>
</evidence>
<keyword evidence="2" id="KW-1185">Reference proteome</keyword>
<dbReference type="EMBL" id="BSXV01000267">
    <property type="protein sequence ID" value="GME88355.1"/>
    <property type="molecule type" value="Genomic_DNA"/>
</dbReference>
<name>A0ACB5TH30_CANBO</name>
<accession>A0ACB5TH30</accession>
<protein>
    <submittedName>
        <fullName evidence="1">Unnamed protein product</fullName>
    </submittedName>
</protein>
<reference evidence="1" key="1">
    <citation type="submission" date="2023-04" db="EMBL/GenBank/DDBJ databases">
        <title>Candida boidinii NBRC 1967.</title>
        <authorList>
            <person name="Ichikawa N."/>
            <person name="Sato H."/>
            <person name="Tonouchi N."/>
        </authorList>
    </citation>
    <scope>NUCLEOTIDE SEQUENCE</scope>
    <source>
        <strain evidence="1">NBRC 1967</strain>
    </source>
</reference>
<dbReference type="Proteomes" id="UP001165101">
    <property type="component" value="Unassembled WGS sequence"/>
</dbReference>